<reference evidence="2" key="1">
    <citation type="journal article" date="2014" name="BMC Genomics">
        <title>Genome sequencing of two Neorhizobium galegae strains reveals a noeT gene responsible for the unusual acetylation of the nodulation factors.</title>
        <authorList>
            <person name="Osterman J."/>
            <person name="Marsh J."/>
            <person name="Laine P.K."/>
            <person name="Zeng Z."/>
            <person name="Alatalo E."/>
            <person name="Sullivan J.T."/>
            <person name="Young J.P."/>
            <person name="Thomas-Oates J."/>
            <person name="Paulin L."/>
            <person name="Lindstrom K."/>
        </authorList>
    </citation>
    <scope>NUCLEOTIDE SEQUENCE [LARGE SCALE GENOMIC DNA]</scope>
    <source>
        <strain evidence="2">HAMBI 1141</strain>
        <plasmid evidence="2">II</plasmid>
    </source>
</reference>
<dbReference type="KEGG" id="ngl:RG1141_PA11370"/>
<geneLocation type="plasmid" evidence="2">
    <name>II</name>
</geneLocation>
<name>A0A068TIP5_NEOGA</name>
<dbReference type="RefSeq" id="WP_040125239.1">
    <property type="nucleotide sequence ID" value="NZ_HG938356.1"/>
</dbReference>
<protein>
    <submittedName>
        <fullName evidence="1">Polyketide cyclase / dehydrase and lipid transport</fullName>
    </submittedName>
</protein>
<keyword evidence="1" id="KW-0614">Plasmid</keyword>
<dbReference type="SUPFAM" id="SSF55961">
    <property type="entry name" value="Bet v1-like"/>
    <property type="match status" value="1"/>
</dbReference>
<dbReference type="AlphaFoldDB" id="A0A068TIP5"/>
<dbReference type="PATRIC" id="fig|1028801.3.peg.5745"/>
<dbReference type="eggNOG" id="ENOG5032JX2">
    <property type="taxonomic scope" value="Bacteria"/>
</dbReference>
<dbReference type="Pfam" id="PF10604">
    <property type="entry name" value="Polyketide_cyc2"/>
    <property type="match status" value="1"/>
</dbReference>
<sequence length="164" mass="18230">MIYRRSASSTVEIPAPAQQVFAFLDDPRALGSHMDKRSIMMLGSVMTYELDDAEGRQVGSVIKMSGSILGIGLSLEEVVTERSPPLLKTWETLGATRLLVIGQYRMGFRIEPFPRGSRVTVKIEYNFPDGFVGKLLGRMLGDLYANWCVRQMTDGAPRRMAAPD</sequence>
<dbReference type="Proteomes" id="UP000028186">
    <property type="component" value="Plasmid pHAMBI1141a"/>
</dbReference>
<evidence type="ECO:0000313" key="1">
    <source>
        <dbReference type="EMBL" id="CDN57969.1"/>
    </source>
</evidence>
<gene>
    <name evidence="1" type="ORF">RG1141_PA11370</name>
</gene>
<dbReference type="Gene3D" id="3.30.530.20">
    <property type="match status" value="1"/>
</dbReference>
<dbReference type="HOGENOM" id="CLU_132051_0_0_5"/>
<dbReference type="InterPro" id="IPR023393">
    <property type="entry name" value="START-like_dom_sf"/>
</dbReference>
<accession>A0A068TIP5</accession>
<dbReference type="EMBL" id="HG938356">
    <property type="protein sequence ID" value="CDN57969.1"/>
    <property type="molecule type" value="Genomic_DNA"/>
</dbReference>
<organism evidence="1 2">
    <name type="scientific">Neorhizobium galegae bv. officinalis bv. officinalis str. HAMBI 1141</name>
    <dbReference type="NCBI Taxonomy" id="1028801"/>
    <lineage>
        <taxon>Bacteria</taxon>
        <taxon>Pseudomonadati</taxon>
        <taxon>Pseudomonadota</taxon>
        <taxon>Alphaproteobacteria</taxon>
        <taxon>Hyphomicrobiales</taxon>
        <taxon>Rhizobiaceae</taxon>
        <taxon>Rhizobium/Agrobacterium group</taxon>
        <taxon>Neorhizobium</taxon>
    </lineage>
</organism>
<dbReference type="InterPro" id="IPR019587">
    <property type="entry name" value="Polyketide_cyclase/dehydratase"/>
</dbReference>
<evidence type="ECO:0000313" key="2">
    <source>
        <dbReference type="Proteomes" id="UP000028186"/>
    </source>
</evidence>
<dbReference type="CDD" id="cd07812">
    <property type="entry name" value="SRPBCC"/>
    <property type="match status" value="1"/>
</dbReference>
<proteinExistence type="predicted"/>